<evidence type="ECO:0000313" key="4">
    <source>
        <dbReference type="Proteomes" id="UP000282311"/>
    </source>
</evidence>
<evidence type="ECO:0000259" key="2">
    <source>
        <dbReference type="Pfam" id="PF10668"/>
    </source>
</evidence>
<comment type="caution">
    <text evidence="3">The sequence shown here is derived from an EMBL/GenBank/DDBJ whole genome shotgun (WGS) entry which is preliminary data.</text>
</comment>
<proteinExistence type="predicted"/>
<evidence type="ECO:0000313" key="3">
    <source>
        <dbReference type="EMBL" id="RKN75014.1"/>
    </source>
</evidence>
<dbReference type="Proteomes" id="UP000282311">
    <property type="component" value="Unassembled WGS sequence"/>
</dbReference>
<dbReference type="EMBL" id="RBAH01000023">
    <property type="protein sequence ID" value="RKN75014.1"/>
    <property type="molecule type" value="Genomic_DNA"/>
</dbReference>
<dbReference type="RefSeq" id="WP_120750210.1">
    <property type="nucleotide sequence ID" value="NZ_RBAH01000023.1"/>
</dbReference>
<feature type="domain" description="PBSX phage terminase small subunit-like N-terminal" evidence="2">
    <location>
        <begin position="3"/>
        <end position="48"/>
    </location>
</feature>
<feature type="compositionally biased region" description="Low complexity" evidence="1">
    <location>
        <begin position="72"/>
        <end position="81"/>
    </location>
</feature>
<protein>
    <submittedName>
        <fullName evidence="3">Terminase</fullName>
    </submittedName>
</protein>
<evidence type="ECO:0000256" key="1">
    <source>
        <dbReference type="SAM" id="MobiDB-lite"/>
    </source>
</evidence>
<organism evidence="3 4">
    <name type="scientific">Paenibacillus ginsengarvi</name>
    <dbReference type="NCBI Taxonomy" id="400777"/>
    <lineage>
        <taxon>Bacteria</taxon>
        <taxon>Bacillati</taxon>
        <taxon>Bacillota</taxon>
        <taxon>Bacilli</taxon>
        <taxon>Bacillales</taxon>
        <taxon>Paenibacillaceae</taxon>
        <taxon>Paenibacillus</taxon>
    </lineage>
</organism>
<dbReference type="Pfam" id="PF10668">
    <property type="entry name" value="Phage_terminase"/>
    <property type="match status" value="1"/>
</dbReference>
<name>A0A3B0BRK9_9BACL</name>
<gene>
    <name evidence="3" type="ORF">D7M11_26115</name>
</gene>
<dbReference type="OrthoDB" id="7358785at2"/>
<dbReference type="NCBIfam" id="NF040601">
    <property type="entry name" value="TerS_not_xtmA"/>
    <property type="match status" value="1"/>
</dbReference>
<dbReference type="AlphaFoldDB" id="A0A3B0BRK9"/>
<feature type="region of interest" description="Disordered" evidence="1">
    <location>
        <begin position="71"/>
        <end position="109"/>
    </location>
</feature>
<accession>A0A3B0BRK9</accession>
<reference evidence="3 4" key="1">
    <citation type="journal article" date="2007" name="Int. J. Syst. Evol. Microbiol.">
        <title>Paenibacillus ginsengarvi sp. nov., isolated from soil from ginseng cultivation.</title>
        <authorList>
            <person name="Yoon M.H."/>
            <person name="Ten L.N."/>
            <person name="Im W.T."/>
        </authorList>
    </citation>
    <scope>NUCLEOTIDE SEQUENCE [LARGE SCALE GENOMIC DNA]</scope>
    <source>
        <strain evidence="3 4">KCTC 13059</strain>
    </source>
</reference>
<sequence>MARDPNRDKAKEIWHEHQGKITNRRIAELLEVNEKKVAVWKQRDKWNVVQQDAENVVQQPETDVVQRKKIGAPKGNKNAVGNKGGAPPGNKRAVGNKGGHGGPPGNKKAVRTGEFETIWLDALDEDEQELLEAIDTDPVSQADETIALLALRERRMLKRIQQLKSGLTEKQRNILRELRTVKEAKPVTDPKTNKQTTVVTEVEKMVVARIETTTFRVLEDILRIEDALTRVQGQKLKAIELKNRLVDEEKAARIEKLRAEIELLNRGNDTDDETEGDSLDSLTKAIEDSMKLLQSRRDS</sequence>
<keyword evidence="4" id="KW-1185">Reference proteome</keyword>
<dbReference type="InterPro" id="IPR018925">
    <property type="entry name" value="XtmA-like_N"/>
</dbReference>